<proteinExistence type="predicted"/>
<protein>
    <submittedName>
        <fullName evidence="2">GLPGLI family protein</fullName>
    </submittedName>
</protein>
<keyword evidence="1" id="KW-0732">Signal</keyword>
<reference evidence="3" key="1">
    <citation type="submission" date="2016-10" db="EMBL/GenBank/DDBJ databases">
        <authorList>
            <person name="Varghese N."/>
            <person name="Submissions S."/>
        </authorList>
    </citation>
    <scope>NUCLEOTIDE SEQUENCE [LARGE SCALE GENOMIC DNA]</scope>
    <source>
        <strain evidence="3">DSM 25329</strain>
    </source>
</reference>
<evidence type="ECO:0000313" key="3">
    <source>
        <dbReference type="Proteomes" id="UP000198748"/>
    </source>
</evidence>
<dbReference type="AlphaFoldDB" id="A0A1G7NU58"/>
<dbReference type="Proteomes" id="UP000198748">
    <property type="component" value="Unassembled WGS sequence"/>
</dbReference>
<sequence length="257" mass="28813">MKKLLSMIALLFAAAPIFAQTSGQINYEVVRKIDQSRLRFMVNGEEVKQGDPNFPTDVPDTRTIGQKVLFAGNFVRESRDEENMMLRVRQEPGGIPQTTNAGRPFEEYVVIDIASQKVLTFVTVSKDKETRTYKTEAPIEATSGWQLTQQTKKIAGYSCQKAIVNYHKEPYSVWFTTELPFRYSPVPALTPEKGVVLLVEGSREQFRATKVSTGKVDDKAVMPDMHAESVSQEQMTDIRQRAMADFHQKMGPGGGGI</sequence>
<dbReference type="OrthoDB" id="1440774at2"/>
<name>A0A1G7NU58_9BACT</name>
<accession>A0A1G7NU58</accession>
<dbReference type="InterPro" id="IPR005901">
    <property type="entry name" value="GLPGLI"/>
</dbReference>
<feature type="signal peptide" evidence="1">
    <location>
        <begin position="1"/>
        <end position="19"/>
    </location>
</feature>
<gene>
    <name evidence="2" type="ORF">SAMN04487996_112143</name>
</gene>
<dbReference type="RefSeq" id="WP_090154098.1">
    <property type="nucleotide sequence ID" value="NZ_FNAN01000012.1"/>
</dbReference>
<keyword evidence="3" id="KW-1185">Reference proteome</keyword>
<evidence type="ECO:0000256" key="1">
    <source>
        <dbReference type="SAM" id="SignalP"/>
    </source>
</evidence>
<dbReference type="Pfam" id="PF22252">
    <property type="entry name" value="PNGase_F-II_N"/>
    <property type="match status" value="1"/>
</dbReference>
<evidence type="ECO:0000313" key="2">
    <source>
        <dbReference type="EMBL" id="SDF76849.1"/>
    </source>
</evidence>
<dbReference type="EMBL" id="FNAN01000012">
    <property type="protein sequence ID" value="SDF76849.1"/>
    <property type="molecule type" value="Genomic_DNA"/>
</dbReference>
<dbReference type="STRING" id="659014.SAMN04487996_112143"/>
<dbReference type="NCBIfam" id="TIGR01200">
    <property type="entry name" value="GLPGLI"/>
    <property type="match status" value="1"/>
</dbReference>
<organism evidence="2 3">
    <name type="scientific">Dyadobacter soli</name>
    <dbReference type="NCBI Taxonomy" id="659014"/>
    <lineage>
        <taxon>Bacteria</taxon>
        <taxon>Pseudomonadati</taxon>
        <taxon>Bacteroidota</taxon>
        <taxon>Cytophagia</taxon>
        <taxon>Cytophagales</taxon>
        <taxon>Spirosomataceae</taxon>
        <taxon>Dyadobacter</taxon>
    </lineage>
</organism>
<feature type="chain" id="PRO_5011649300" evidence="1">
    <location>
        <begin position="20"/>
        <end position="257"/>
    </location>
</feature>